<protein>
    <submittedName>
        <fullName evidence="1">Uncharacterized protein</fullName>
    </submittedName>
</protein>
<accession>A0ABN1X1Y4</accession>
<organism evidence="1 2">
    <name type="scientific">Streptomyces javensis</name>
    <dbReference type="NCBI Taxonomy" id="114698"/>
    <lineage>
        <taxon>Bacteria</taxon>
        <taxon>Bacillati</taxon>
        <taxon>Actinomycetota</taxon>
        <taxon>Actinomycetes</taxon>
        <taxon>Kitasatosporales</taxon>
        <taxon>Streptomycetaceae</taxon>
        <taxon>Streptomyces</taxon>
        <taxon>Streptomyces violaceusniger group</taxon>
    </lineage>
</organism>
<evidence type="ECO:0000313" key="2">
    <source>
        <dbReference type="Proteomes" id="UP001500282"/>
    </source>
</evidence>
<name>A0ABN1X1Y4_9ACTN</name>
<keyword evidence="2" id="KW-1185">Reference proteome</keyword>
<comment type="caution">
    <text evidence="1">The sequence shown here is derived from an EMBL/GenBank/DDBJ whole genome shotgun (WGS) entry which is preliminary data.</text>
</comment>
<sequence>MRVREARDEVDSAVGVPLAALPDEQCGSVPAQLVVECGPGRVDSACVSGVVRHGLPLASVVTVDANPSD</sequence>
<dbReference type="Proteomes" id="UP001500282">
    <property type="component" value="Unassembled WGS sequence"/>
</dbReference>
<proteinExistence type="predicted"/>
<evidence type="ECO:0000313" key="1">
    <source>
        <dbReference type="EMBL" id="GAA1279449.1"/>
    </source>
</evidence>
<dbReference type="EMBL" id="BAAAIH010000024">
    <property type="protein sequence ID" value="GAA1279449.1"/>
    <property type="molecule type" value="Genomic_DNA"/>
</dbReference>
<gene>
    <name evidence="1" type="ORF">GCM10009579_43740</name>
</gene>
<reference evidence="1 2" key="1">
    <citation type="journal article" date="2019" name="Int. J. Syst. Evol. Microbiol.">
        <title>The Global Catalogue of Microorganisms (GCM) 10K type strain sequencing project: providing services to taxonomists for standard genome sequencing and annotation.</title>
        <authorList>
            <consortium name="The Broad Institute Genomics Platform"/>
            <consortium name="The Broad Institute Genome Sequencing Center for Infectious Disease"/>
            <person name="Wu L."/>
            <person name="Ma J."/>
        </authorList>
    </citation>
    <scope>NUCLEOTIDE SEQUENCE [LARGE SCALE GENOMIC DNA]</scope>
    <source>
        <strain evidence="1 2">JCM 11448</strain>
    </source>
</reference>